<gene>
    <name evidence="1" type="ORF">Ark11_1302</name>
</gene>
<keyword evidence="2" id="KW-1185">Reference proteome</keyword>
<dbReference type="AlphaFoldDB" id="A0A0S4M5V1"/>
<dbReference type="EMBL" id="LN906597">
    <property type="protein sequence ID" value="CUT18106.1"/>
    <property type="molecule type" value="Genomic_DNA"/>
</dbReference>
<protein>
    <submittedName>
        <fullName evidence="1">Uncharacterized protein</fullName>
    </submittedName>
</protein>
<organism evidence="1 2">
    <name type="scientific">Candidatus Ichthyocystis hellenicum</name>
    <dbReference type="NCBI Taxonomy" id="1561003"/>
    <lineage>
        <taxon>Bacteria</taxon>
        <taxon>Pseudomonadati</taxon>
        <taxon>Pseudomonadota</taxon>
        <taxon>Betaproteobacteria</taxon>
        <taxon>Burkholderiales</taxon>
        <taxon>Candidatus Ichthyocystis</taxon>
    </lineage>
</organism>
<evidence type="ECO:0000313" key="2">
    <source>
        <dbReference type="Proteomes" id="UP000198651"/>
    </source>
</evidence>
<name>A0A0S4M5V1_9BURK</name>
<proteinExistence type="predicted"/>
<reference evidence="2" key="1">
    <citation type="submission" date="2015-11" db="EMBL/GenBank/DDBJ databases">
        <authorList>
            <person name="Seth-Smith H.M.B."/>
        </authorList>
    </citation>
    <scope>NUCLEOTIDE SEQUENCE [LARGE SCALE GENOMIC DNA]</scope>
    <source>
        <strain evidence="2">2013Ark11</strain>
    </source>
</reference>
<dbReference type="Proteomes" id="UP000198651">
    <property type="component" value="Chromosome I"/>
</dbReference>
<sequence>MVFFLFGCFCTVIQILYTCSIKMLQSSVWIFRNLHHPLIIHSNVSSKKDPFMKRTFFKNFFALMGIAVASSSIAAMTISHAHVKQEGDSNLIGYIPVSGSDVRPFGISAIDDGSIVITSLGLLPPREGTGSILRLKPDESLFTKVNIVASKEQKFHALTSSAYSKDRKSLFVCSVPDITTFDGIAPSVVEFKVNESGDYVWNSVMNFSDETGQVCKGITVVKDRLFALNPMYSNTSEPAVYSADLSSETLPATMEVVQRYSDLGFVDQNLQNVLGVTDVIPAKNQEDNKYSVYVLDKANSSISGLTFMLGEGGSLSRLGDVSKRDIDVDSSYFPSAFASVDDNTFFVSLSPLPTEDDNDGRSNTMIYKFKYSDAGVSKELVSESYSAITAMTVAKGHLQQEGDSLFAALIKSDEQGVYNVGEYKICDNS</sequence>
<accession>A0A0S4M5V1</accession>
<dbReference type="STRING" id="1561003.Ark11_1302"/>
<evidence type="ECO:0000313" key="1">
    <source>
        <dbReference type="EMBL" id="CUT18106.1"/>
    </source>
</evidence>